<dbReference type="AlphaFoldDB" id="A0AAF0UVT8"/>
<evidence type="ECO:0000313" key="1">
    <source>
        <dbReference type="EMBL" id="WMV53367.1"/>
    </source>
</evidence>
<dbReference type="Proteomes" id="UP001234989">
    <property type="component" value="Chromosome 11"/>
</dbReference>
<reference evidence="1" key="1">
    <citation type="submission" date="2023-08" db="EMBL/GenBank/DDBJ databases">
        <title>A de novo genome assembly of Solanum verrucosum Schlechtendal, a Mexican diploid species geographically isolated from the other diploid A-genome species in potato relatives.</title>
        <authorList>
            <person name="Hosaka K."/>
        </authorList>
    </citation>
    <scope>NUCLEOTIDE SEQUENCE</scope>
    <source>
        <tissue evidence="1">Young leaves</tissue>
    </source>
</reference>
<dbReference type="EMBL" id="CP133622">
    <property type="protein sequence ID" value="WMV53367.1"/>
    <property type="molecule type" value="Genomic_DNA"/>
</dbReference>
<evidence type="ECO:0000313" key="2">
    <source>
        <dbReference type="Proteomes" id="UP001234989"/>
    </source>
</evidence>
<organism evidence="1 2">
    <name type="scientific">Solanum verrucosum</name>
    <dbReference type="NCBI Taxonomy" id="315347"/>
    <lineage>
        <taxon>Eukaryota</taxon>
        <taxon>Viridiplantae</taxon>
        <taxon>Streptophyta</taxon>
        <taxon>Embryophyta</taxon>
        <taxon>Tracheophyta</taxon>
        <taxon>Spermatophyta</taxon>
        <taxon>Magnoliopsida</taxon>
        <taxon>eudicotyledons</taxon>
        <taxon>Gunneridae</taxon>
        <taxon>Pentapetalae</taxon>
        <taxon>asterids</taxon>
        <taxon>lamiids</taxon>
        <taxon>Solanales</taxon>
        <taxon>Solanaceae</taxon>
        <taxon>Solanoideae</taxon>
        <taxon>Solaneae</taxon>
        <taxon>Solanum</taxon>
    </lineage>
</organism>
<gene>
    <name evidence="1" type="ORF">MTR67_046752</name>
</gene>
<sequence>METTLQGGPMVWVWAWDFHVGGFKFKTPCQRKQEFVFWVELVAPGLPSVGYLSYVEAHEEAEFIELGVCSVQSKSKMCVKIMRRALLLLCRNRYGFSQRAKAFNEDVMKLKVEAMPSRHSSKCK</sequence>
<keyword evidence="2" id="KW-1185">Reference proteome</keyword>
<proteinExistence type="predicted"/>
<protein>
    <submittedName>
        <fullName evidence="1">Uncharacterized protein</fullName>
    </submittedName>
</protein>
<accession>A0AAF0UVT8</accession>
<name>A0AAF0UVT8_SOLVR</name>